<comment type="caution">
    <text evidence="10">The sequence shown here is derived from an EMBL/GenBank/DDBJ whole genome shotgun (WGS) entry which is preliminary data.</text>
</comment>
<comment type="subunit">
    <text evidence="9">Component of the Sec protein translocase complex. Heterotrimer consisting of SecY, SecE and SecG subunits. The heterotrimers can form oligomers, although 1 heterotrimer is thought to be able to translocate proteins. Interacts with the ribosome. Interacts with SecDF, and other proteins may be involved. Interacts with SecA.</text>
</comment>
<dbReference type="HAMAP" id="MF_00422">
    <property type="entry name" value="SecE"/>
    <property type="match status" value="1"/>
</dbReference>
<feature type="transmembrane region" description="Helical" evidence="9">
    <location>
        <begin position="89"/>
        <end position="109"/>
    </location>
</feature>
<dbReference type="NCBIfam" id="TIGR00964">
    <property type="entry name" value="secE_bact"/>
    <property type="match status" value="1"/>
</dbReference>
<dbReference type="InterPro" id="IPR001901">
    <property type="entry name" value="Translocase_SecE/Sec61-g"/>
</dbReference>
<feature type="transmembrane region" description="Helical" evidence="9">
    <location>
        <begin position="41"/>
        <end position="60"/>
    </location>
</feature>
<comment type="similarity">
    <text evidence="9">Belongs to the SecE/SEC61-gamma family.</text>
</comment>
<proteinExistence type="inferred from homology"/>
<dbReference type="RefSeq" id="WP_273951172.1">
    <property type="nucleotide sequence ID" value="NZ_JAQSIP010000004.1"/>
</dbReference>
<keyword evidence="6 9" id="KW-1133">Transmembrane helix</keyword>
<keyword evidence="4 9" id="KW-0812">Transmembrane</keyword>
<comment type="subcellular location">
    <subcellularLocation>
        <location evidence="1">Membrane</location>
    </subcellularLocation>
</comment>
<feature type="transmembrane region" description="Helical" evidence="9">
    <location>
        <begin position="18"/>
        <end position="35"/>
    </location>
</feature>
<dbReference type="InterPro" id="IPR005807">
    <property type="entry name" value="SecE_bac"/>
</dbReference>
<dbReference type="PRINTS" id="PR01650">
    <property type="entry name" value="SECETRNLCASE"/>
</dbReference>
<evidence type="ECO:0000256" key="7">
    <source>
        <dbReference type="ARBA" id="ARBA00023010"/>
    </source>
</evidence>
<accession>A0ABT5MXR6</accession>
<evidence type="ECO:0000256" key="8">
    <source>
        <dbReference type="ARBA" id="ARBA00023136"/>
    </source>
</evidence>
<reference evidence="10 11" key="1">
    <citation type="submission" date="2023-02" db="EMBL/GenBank/DDBJ databases">
        <title>Bacterial whole genomic sequence of Curvibacter sp. HBC61.</title>
        <authorList>
            <person name="Le V."/>
            <person name="Ko S.-R."/>
            <person name="Ahn C.-Y."/>
            <person name="Oh H.-M."/>
        </authorList>
    </citation>
    <scope>NUCLEOTIDE SEQUENCE [LARGE SCALE GENOMIC DNA]</scope>
    <source>
        <strain evidence="10 11">HBC61</strain>
    </source>
</reference>
<evidence type="ECO:0000256" key="6">
    <source>
        <dbReference type="ARBA" id="ARBA00022989"/>
    </source>
</evidence>
<dbReference type="EMBL" id="JAQSIP010000004">
    <property type="protein sequence ID" value="MDD0838830.1"/>
    <property type="molecule type" value="Genomic_DNA"/>
</dbReference>
<dbReference type="Pfam" id="PF00584">
    <property type="entry name" value="SecE"/>
    <property type="match status" value="1"/>
</dbReference>
<keyword evidence="5 9" id="KW-0653">Protein transport</keyword>
<evidence type="ECO:0000313" key="10">
    <source>
        <dbReference type="EMBL" id="MDD0838830.1"/>
    </source>
</evidence>
<organism evidence="10 11">
    <name type="scientific">Curvibacter cyanobacteriorum</name>
    <dbReference type="NCBI Taxonomy" id="3026422"/>
    <lineage>
        <taxon>Bacteria</taxon>
        <taxon>Pseudomonadati</taxon>
        <taxon>Pseudomonadota</taxon>
        <taxon>Betaproteobacteria</taxon>
        <taxon>Burkholderiales</taxon>
        <taxon>Comamonadaceae</taxon>
        <taxon>Curvibacter</taxon>
    </lineage>
</organism>
<evidence type="ECO:0000256" key="3">
    <source>
        <dbReference type="ARBA" id="ARBA00022475"/>
    </source>
</evidence>
<dbReference type="Proteomes" id="UP001528673">
    <property type="component" value="Unassembled WGS sequence"/>
</dbReference>
<gene>
    <name evidence="9 10" type="primary">secE</name>
    <name evidence="10" type="ORF">PSQ40_09640</name>
</gene>
<keyword evidence="7 9" id="KW-0811">Translocation</keyword>
<evidence type="ECO:0000256" key="5">
    <source>
        <dbReference type="ARBA" id="ARBA00022927"/>
    </source>
</evidence>
<protein>
    <recommendedName>
        <fullName evidence="9">Protein translocase subunit SecE</fullName>
    </recommendedName>
</protein>
<keyword evidence="11" id="KW-1185">Reference proteome</keyword>
<dbReference type="PANTHER" id="PTHR33910:SF1">
    <property type="entry name" value="PROTEIN TRANSLOCASE SUBUNIT SECE"/>
    <property type="match status" value="1"/>
</dbReference>
<keyword evidence="8 9" id="KW-0472">Membrane</keyword>
<dbReference type="PANTHER" id="PTHR33910">
    <property type="entry name" value="PROTEIN TRANSLOCASE SUBUNIT SECE"/>
    <property type="match status" value="1"/>
</dbReference>
<evidence type="ECO:0000256" key="2">
    <source>
        <dbReference type="ARBA" id="ARBA00022448"/>
    </source>
</evidence>
<name>A0ABT5MXR6_9BURK</name>
<evidence type="ECO:0000256" key="9">
    <source>
        <dbReference type="HAMAP-Rule" id="MF_00422"/>
    </source>
</evidence>
<keyword evidence="3 9" id="KW-1003">Cell membrane</keyword>
<comment type="caution">
    <text evidence="9">Lacks conserved residue(s) required for the propagation of feature annotation.</text>
</comment>
<evidence type="ECO:0000256" key="4">
    <source>
        <dbReference type="ARBA" id="ARBA00022692"/>
    </source>
</evidence>
<dbReference type="InterPro" id="IPR038379">
    <property type="entry name" value="SecE_sf"/>
</dbReference>
<evidence type="ECO:0000256" key="1">
    <source>
        <dbReference type="ARBA" id="ARBA00004370"/>
    </source>
</evidence>
<keyword evidence="2 9" id="KW-0813">Transport</keyword>
<evidence type="ECO:0000313" key="11">
    <source>
        <dbReference type="Proteomes" id="UP001528673"/>
    </source>
</evidence>
<sequence length="127" mass="13970">MATSQVETVSAGADKAKIAAASALVLAALVAFYLLSRQGAWAQWAALIVGLAAAVGVFLTSEPGRQLVAFGREAVREVRKVVWPTRKEAMQITAYVFAFVVVMALFLWFTDKTLEWLFYDLILGWKK</sequence>
<dbReference type="Gene3D" id="1.20.5.1030">
    <property type="entry name" value="Preprotein translocase secy subunit"/>
    <property type="match status" value="1"/>
</dbReference>
<comment type="function">
    <text evidence="9">Essential subunit of the Sec protein translocation channel SecYEG. Clamps together the 2 halves of SecY. May contact the channel plug during translocation.</text>
</comment>
<dbReference type="NCBIfam" id="NF004371">
    <property type="entry name" value="PRK05740.1-1"/>
    <property type="match status" value="1"/>
</dbReference>